<protein>
    <submittedName>
        <fullName evidence="1">Uncharacterized protein</fullName>
    </submittedName>
</protein>
<evidence type="ECO:0000313" key="2">
    <source>
        <dbReference type="Proteomes" id="UP000487649"/>
    </source>
</evidence>
<dbReference type="Proteomes" id="UP000487649">
    <property type="component" value="Unassembled WGS sequence"/>
</dbReference>
<accession>A0A9X5AP21</accession>
<dbReference type="AlphaFoldDB" id="A0A9X5AP21"/>
<dbReference type="EMBL" id="WMQE01000010">
    <property type="protein sequence ID" value="MTK20939.1"/>
    <property type="molecule type" value="Genomic_DNA"/>
</dbReference>
<sequence>MQALETLNSIVFYGKHSDIINKISSTNENLKPGITPPPLFSRVIDAYYIAGLIGVLNNYKSTPDLKGKERTTIFTETLNRNLFDLNFYSAIPIILTQDLTKVSDVKRAFFSESNDEENYLVSRNNIFYNYALGGLEIIDEKILKNDLGQYLTAEDELDIYDRLEQYLSSLEEKYKIDDDFVDIDLIMDSTDFD</sequence>
<evidence type="ECO:0000313" key="1">
    <source>
        <dbReference type="EMBL" id="MTK20939.1"/>
    </source>
</evidence>
<reference evidence="1 2" key="1">
    <citation type="journal article" date="2019" name="Nat. Med.">
        <title>A library of human gut bacterial isolates paired with longitudinal multiomics data enables mechanistic microbiome research.</title>
        <authorList>
            <person name="Poyet M."/>
            <person name="Groussin M."/>
            <person name="Gibbons S.M."/>
            <person name="Avila-Pacheco J."/>
            <person name="Jiang X."/>
            <person name="Kearney S.M."/>
            <person name="Perrotta A.R."/>
            <person name="Berdy B."/>
            <person name="Zhao S."/>
            <person name="Lieberman T.D."/>
            <person name="Swanson P.K."/>
            <person name="Smith M."/>
            <person name="Roesemann S."/>
            <person name="Alexander J.E."/>
            <person name="Rich S.A."/>
            <person name="Livny J."/>
            <person name="Vlamakis H."/>
            <person name="Clish C."/>
            <person name="Bullock K."/>
            <person name="Deik A."/>
            <person name="Scott J."/>
            <person name="Pierce K.A."/>
            <person name="Xavier R.J."/>
            <person name="Alm E.J."/>
        </authorList>
    </citation>
    <scope>NUCLEOTIDE SEQUENCE [LARGE SCALE GENOMIC DNA]</scope>
    <source>
        <strain evidence="1 2">BIOML-A198</strain>
    </source>
</reference>
<comment type="caution">
    <text evidence="1">The sequence shown here is derived from an EMBL/GenBank/DDBJ whole genome shotgun (WGS) entry which is preliminary data.</text>
</comment>
<proteinExistence type="predicted"/>
<name>A0A9X5AP21_9FIRM</name>
<gene>
    <name evidence="1" type="ORF">GMA92_05855</name>
</gene>
<organism evidence="1 2">
    <name type="scientific">Turicibacter sanguinis</name>
    <dbReference type="NCBI Taxonomy" id="154288"/>
    <lineage>
        <taxon>Bacteria</taxon>
        <taxon>Bacillati</taxon>
        <taxon>Bacillota</taxon>
        <taxon>Erysipelotrichia</taxon>
        <taxon>Erysipelotrichales</taxon>
        <taxon>Turicibacteraceae</taxon>
        <taxon>Turicibacter</taxon>
    </lineage>
</organism>